<evidence type="ECO:0000313" key="1">
    <source>
        <dbReference type="EMBL" id="KAJ8019669.1"/>
    </source>
</evidence>
<dbReference type="EMBL" id="JAIZAY010000023">
    <property type="protein sequence ID" value="KAJ8019669.1"/>
    <property type="molecule type" value="Genomic_DNA"/>
</dbReference>
<dbReference type="Proteomes" id="UP001152320">
    <property type="component" value="Chromosome 23"/>
</dbReference>
<accession>A0A9Q1BC16</accession>
<proteinExistence type="predicted"/>
<protein>
    <submittedName>
        <fullName evidence="1">Uncharacterized protein</fullName>
    </submittedName>
</protein>
<organism evidence="1 2">
    <name type="scientific">Holothuria leucospilota</name>
    <name type="common">Black long sea cucumber</name>
    <name type="synonym">Mertensiothuria leucospilota</name>
    <dbReference type="NCBI Taxonomy" id="206669"/>
    <lineage>
        <taxon>Eukaryota</taxon>
        <taxon>Metazoa</taxon>
        <taxon>Echinodermata</taxon>
        <taxon>Eleutherozoa</taxon>
        <taxon>Echinozoa</taxon>
        <taxon>Holothuroidea</taxon>
        <taxon>Aspidochirotacea</taxon>
        <taxon>Aspidochirotida</taxon>
        <taxon>Holothuriidae</taxon>
        <taxon>Holothuria</taxon>
    </lineage>
</organism>
<evidence type="ECO:0000313" key="2">
    <source>
        <dbReference type="Proteomes" id="UP001152320"/>
    </source>
</evidence>
<comment type="caution">
    <text evidence="1">The sequence shown here is derived from an EMBL/GenBank/DDBJ whole genome shotgun (WGS) entry which is preliminary data.</text>
</comment>
<name>A0A9Q1BC16_HOLLE</name>
<keyword evidence="2" id="KW-1185">Reference proteome</keyword>
<reference evidence="1" key="1">
    <citation type="submission" date="2021-10" db="EMBL/GenBank/DDBJ databases">
        <title>Tropical sea cucumber genome reveals ecological adaptation and Cuvierian tubules defense mechanism.</title>
        <authorList>
            <person name="Chen T."/>
        </authorList>
    </citation>
    <scope>NUCLEOTIDE SEQUENCE</scope>
    <source>
        <strain evidence="1">Nanhai2018</strain>
        <tissue evidence="1">Muscle</tissue>
    </source>
</reference>
<sequence length="70" mass="7543">MEDSFLLCLPLSHGHSVCRGGFHESSPDQGVNFGSGHPPFFPVLDCPIVVIGEVSRSEIDSPKLTCFTNP</sequence>
<dbReference type="AlphaFoldDB" id="A0A9Q1BC16"/>
<gene>
    <name evidence="1" type="ORF">HOLleu_41343</name>
</gene>